<sequence length="195" mass="21864">LDLSAPAFSAEGRKKLEELAERYHKAFAASDEEFGKTTVTEHVIDTGDARPIKQPARPVPVPMRPEVKKLVENLLHQRAIERSSSPWNSPVVLVLKKDGTIRMCVDYRKLNAVTKKDAYPLPNQDALLMSLRGKKYFTALDLASGYYQIPMADKDKEKTAFSALGELFQFVVLPFGLSTSPACFNRMMQEVFGDL</sequence>
<reference evidence="2" key="1">
    <citation type="submission" date="2022-11" db="UniProtKB">
        <authorList>
            <consortium name="WormBaseParasite"/>
        </authorList>
    </citation>
    <scope>IDENTIFICATION</scope>
</reference>
<protein>
    <submittedName>
        <fullName evidence="2">Reverse transcriptase domain-containing protein</fullName>
    </submittedName>
</protein>
<dbReference type="WBParaSite" id="PS1159_v2.g5116.t1">
    <property type="protein sequence ID" value="PS1159_v2.g5116.t1"/>
    <property type="gene ID" value="PS1159_v2.g5116"/>
</dbReference>
<organism evidence="1 2">
    <name type="scientific">Panagrolaimus sp. PS1159</name>
    <dbReference type="NCBI Taxonomy" id="55785"/>
    <lineage>
        <taxon>Eukaryota</taxon>
        <taxon>Metazoa</taxon>
        <taxon>Ecdysozoa</taxon>
        <taxon>Nematoda</taxon>
        <taxon>Chromadorea</taxon>
        <taxon>Rhabditida</taxon>
        <taxon>Tylenchina</taxon>
        <taxon>Panagrolaimomorpha</taxon>
        <taxon>Panagrolaimoidea</taxon>
        <taxon>Panagrolaimidae</taxon>
        <taxon>Panagrolaimus</taxon>
    </lineage>
</organism>
<name>A0AC35GGH6_9BILA</name>
<dbReference type="Proteomes" id="UP000887580">
    <property type="component" value="Unplaced"/>
</dbReference>
<evidence type="ECO:0000313" key="1">
    <source>
        <dbReference type="Proteomes" id="UP000887580"/>
    </source>
</evidence>
<accession>A0AC35GGH6</accession>
<proteinExistence type="predicted"/>
<evidence type="ECO:0000313" key="2">
    <source>
        <dbReference type="WBParaSite" id="PS1159_v2.g5116.t1"/>
    </source>
</evidence>